<dbReference type="EMBL" id="CP029752">
    <property type="protein sequence ID" value="QFG76896.1"/>
    <property type="molecule type" value="Genomic_DNA"/>
</dbReference>
<sequence length="68" mass="7556">MRNEQDNFTAVPANAGERNRLTRLISNIIFINIFSLQIHVVTVTRIACSGILASTFSRDSALLRTIPP</sequence>
<reference evidence="1" key="1">
    <citation type="submission" date="2018-05" db="EMBL/GenBank/DDBJ databases">
        <title>Bacterial isolates from healthy term breastfed infants carrying antibiotic resistance genes.</title>
        <authorList>
            <person name="Casaburi G."/>
        </authorList>
    </citation>
    <scope>NUCLEOTIDE SEQUENCE [LARGE SCALE GENOMIC DNA]</scope>
    <source>
        <strain evidence="1">7084_4</strain>
    </source>
</reference>
<reference evidence="2 3" key="2">
    <citation type="submission" date="2018-06" db="EMBL/GenBank/DDBJ databases">
        <title>Carbapenemase-producing Enterobacteriaceae present in wastewater treatment plant effluent and nearby surface waters in the US.</title>
        <authorList>
            <person name="Mathys D.A."/>
            <person name="Mollenkopf D.F."/>
            <person name="Feicht S.M."/>
            <person name="Adams R.J."/>
            <person name="Albers A.L."/>
            <person name="Stuever D.M."/>
            <person name="Daniels J.B."/>
            <person name="Wittum T.E."/>
        </authorList>
    </citation>
    <scope>NUCLEOTIDE SEQUENCE [LARGE SCALE GENOMIC DNA]</scope>
    <source>
        <strain evidence="2 3">GEO_47_Down_B</strain>
    </source>
</reference>
<evidence type="ECO:0000313" key="1">
    <source>
        <dbReference type="EMBL" id="QFG76896.1"/>
    </source>
</evidence>
<evidence type="ECO:0000313" key="2">
    <source>
        <dbReference type="EMBL" id="RWT16601.1"/>
    </source>
</evidence>
<organism evidence="2 3">
    <name type="scientific">Raoultella planticola</name>
    <name type="common">Klebsiella planticola</name>
    <dbReference type="NCBI Taxonomy" id="575"/>
    <lineage>
        <taxon>Bacteria</taxon>
        <taxon>Pseudomonadati</taxon>
        <taxon>Pseudomonadota</taxon>
        <taxon>Gammaproteobacteria</taxon>
        <taxon>Enterobacterales</taxon>
        <taxon>Enterobacteriaceae</taxon>
        <taxon>Klebsiella/Raoultella group</taxon>
        <taxon>Raoultella</taxon>
    </lineage>
</organism>
<dbReference type="AlphaFoldDB" id="A0A443VFH7"/>
<proteinExistence type="predicted"/>
<accession>A0A443VFH7</accession>
<dbReference type="EMBL" id="QKOX01000040">
    <property type="protein sequence ID" value="RWT16601.1"/>
    <property type="molecule type" value="Genomic_DNA"/>
</dbReference>
<dbReference type="Proteomes" id="UP000288843">
    <property type="component" value="Unassembled WGS sequence"/>
</dbReference>
<protein>
    <submittedName>
        <fullName evidence="2">Uncharacterized protein</fullName>
    </submittedName>
</protein>
<gene>
    <name evidence="1" type="ORF">DMB90_17950</name>
    <name evidence="2" type="ORF">DN603_26350</name>
</gene>
<name>A0A443VFH7_RAOPL</name>
<evidence type="ECO:0000313" key="3">
    <source>
        <dbReference type="Proteomes" id="UP000288843"/>
    </source>
</evidence>